<comment type="similarity">
    <text evidence="2 8">Belongs to the class-V pyridoxal-phosphate-dependent aminotransferase family. Csd subfamily.</text>
</comment>
<evidence type="ECO:0000256" key="8">
    <source>
        <dbReference type="RuleBase" id="RU004506"/>
    </source>
</evidence>
<dbReference type="NCBIfam" id="TIGR01979">
    <property type="entry name" value="sufS"/>
    <property type="match status" value="1"/>
</dbReference>
<evidence type="ECO:0000256" key="1">
    <source>
        <dbReference type="ARBA" id="ARBA00001933"/>
    </source>
</evidence>
<dbReference type="Gene3D" id="3.90.1150.10">
    <property type="entry name" value="Aspartate Aminotransferase, domain 1"/>
    <property type="match status" value="1"/>
</dbReference>
<gene>
    <name evidence="10" type="ORF">HMPREF9469_05810</name>
</gene>
<name>G5HT98_9FIRM</name>
<evidence type="ECO:0000313" key="10">
    <source>
        <dbReference type="EMBL" id="EHE95363.1"/>
    </source>
</evidence>
<dbReference type="InterPro" id="IPR016454">
    <property type="entry name" value="Cysteine_dSase"/>
</dbReference>
<dbReference type="SUPFAM" id="SSF53383">
    <property type="entry name" value="PLP-dependent transferases"/>
    <property type="match status" value="1"/>
</dbReference>
<comment type="cofactor">
    <cofactor evidence="1 7">
        <name>pyridoxal 5'-phosphate</name>
        <dbReference type="ChEBI" id="CHEBI:597326"/>
    </cofactor>
</comment>
<dbReference type="GO" id="GO:0006534">
    <property type="term" value="P:cysteine metabolic process"/>
    <property type="evidence" value="ECO:0007669"/>
    <property type="project" value="UniProtKB-UniRule"/>
</dbReference>
<dbReference type="CDD" id="cd06453">
    <property type="entry name" value="SufS_like"/>
    <property type="match status" value="1"/>
</dbReference>
<dbReference type="AlphaFoldDB" id="G5HT98"/>
<evidence type="ECO:0000256" key="3">
    <source>
        <dbReference type="ARBA" id="ARBA00012239"/>
    </source>
</evidence>
<feature type="domain" description="Aminotransferase class V" evidence="9">
    <location>
        <begin position="20"/>
        <end position="391"/>
    </location>
</feature>
<dbReference type="GO" id="GO:0031071">
    <property type="term" value="F:cysteine desulfurase activity"/>
    <property type="evidence" value="ECO:0007669"/>
    <property type="project" value="UniProtKB-UniRule"/>
</dbReference>
<proteinExistence type="inferred from homology"/>
<dbReference type="GO" id="GO:0030170">
    <property type="term" value="F:pyridoxal phosphate binding"/>
    <property type="evidence" value="ECO:0007669"/>
    <property type="project" value="UniProtKB-UniRule"/>
</dbReference>
<dbReference type="PIRSF" id="PIRSF005572">
    <property type="entry name" value="NifS"/>
    <property type="match status" value="1"/>
</dbReference>
<dbReference type="Gene3D" id="3.40.640.10">
    <property type="entry name" value="Type I PLP-dependent aspartate aminotransferase-like (Major domain)"/>
    <property type="match status" value="1"/>
</dbReference>
<dbReference type="InterPro" id="IPR010970">
    <property type="entry name" value="Cys_dSase_SufS"/>
</dbReference>
<keyword evidence="4 8" id="KW-0808">Transferase</keyword>
<organism evidence="10 11">
    <name type="scientific">[Clostridium] citroniae WAL-17108</name>
    <dbReference type="NCBI Taxonomy" id="742733"/>
    <lineage>
        <taxon>Bacteria</taxon>
        <taxon>Bacillati</taxon>
        <taxon>Bacillota</taxon>
        <taxon>Clostridia</taxon>
        <taxon>Lachnospirales</taxon>
        <taxon>Lachnospiraceae</taxon>
        <taxon>Enterocloster</taxon>
    </lineage>
</organism>
<evidence type="ECO:0000256" key="7">
    <source>
        <dbReference type="RuleBase" id="RU004504"/>
    </source>
</evidence>
<dbReference type="InterPro" id="IPR000192">
    <property type="entry name" value="Aminotrans_V_dom"/>
</dbReference>
<dbReference type="InterPro" id="IPR015422">
    <property type="entry name" value="PyrdxlP-dep_Trfase_small"/>
</dbReference>
<dbReference type="PANTHER" id="PTHR43586">
    <property type="entry name" value="CYSTEINE DESULFURASE"/>
    <property type="match status" value="1"/>
</dbReference>
<accession>G5HT98</accession>
<evidence type="ECO:0000256" key="5">
    <source>
        <dbReference type="ARBA" id="ARBA00022898"/>
    </source>
</evidence>
<evidence type="ECO:0000259" key="9">
    <source>
        <dbReference type="Pfam" id="PF00266"/>
    </source>
</evidence>
<evidence type="ECO:0000256" key="6">
    <source>
        <dbReference type="ARBA" id="ARBA00050776"/>
    </source>
</evidence>
<evidence type="ECO:0000313" key="11">
    <source>
        <dbReference type="Proteomes" id="UP000003763"/>
    </source>
</evidence>
<comment type="catalytic activity">
    <reaction evidence="6 8">
        <text>(sulfur carrier)-H + L-cysteine = (sulfur carrier)-SH + L-alanine</text>
        <dbReference type="Rhea" id="RHEA:43892"/>
        <dbReference type="Rhea" id="RHEA-COMP:14737"/>
        <dbReference type="Rhea" id="RHEA-COMP:14739"/>
        <dbReference type="ChEBI" id="CHEBI:29917"/>
        <dbReference type="ChEBI" id="CHEBI:35235"/>
        <dbReference type="ChEBI" id="CHEBI:57972"/>
        <dbReference type="ChEBI" id="CHEBI:64428"/>
        <dbReference type="EC" id="2.8.1.7"/>
    </reaction>
</comment>
<protein>
    <recommendedName>
        <fullName evidence="3 8">Cysteine desulfurase</fullName>
        <ecNumber evidence="3 8">2.8.1.7</ecNumber>
    </recommendedName>
</protein>
<dbReference type="Proteomes" id="UP000003763">
    <property type="component" value="Unassembled WGS sequence"/>
</dbReference>
<dbReference type="InterPro" id="IPR015421">
    <property type="entry name" value="PyrdxlP-dep_Trfase_major"/>
</dbReference>
<dbReference type="Pfam" id="PF00266">
    <property type="entry name" value="Aminotran_5"/>
    <property type="match status" value="1"/>
</dbReference>
<evidence type="ECO:0000256" key="2">
    <source>
        <dbReference type="ARBA" id="ARBA00010447"/>
    </source>
</evidence>
<dbReference type="InterPro" id="IPR015424">
    <property type="entry name" value="PyrdxlP-dep_Trfase"/>
</dbReference>
<evidence type="ECO:0000256" key="4">
    <source>
        <dbReference type="ARBA" id="ARBA00022679"/>
    </source>
</evidence>
<dbReference type="PROSITE" id="PS00595">
    <property type="entry name" value="AA_TRANSFER_CLASS_5"/>
    <property type="match status" value="1"/>
</dbReference>
<keyword evidence="5 8" id="KW-0663">Pyridoxal phosphate</keyword>
<dbReference type="PATRIC" id="fig|742733.3.peg.5968"/>
<dbReference type="PANTHER" id="PTHR43586:SF8">
    <property type="entry name" value="CYSTEINE DESULFURASE 1, CHLOROPLASTIC"/>
    <property type="match status" value="1"/>
</dbReference>
<dbReference type="InterPro" id="IPR020578">
    <property type="entry name" value="Aminotrans_V_PyrdxlP_BS"/>
</dbReference>
<dbReference type="HOGENOM" id="CLU_003433_2_5_9"/>
<dbReference type="eggNOG" id="COG0520">
    <property type="taxonomic scope" value="Bacteria"/>
</dbReference>
<comment type="caution">
    <text evidence="10">The sequence shown here is derived from an EMBL/GenBank/DDBJ whole genome shotgun (WGS) entry which is preliminary data.</text>
</comment>
<comment type="function">
    <text evidence="8">Catalyzes the removal of elemental sulfur and selenium atoms from L-cysteine, L-cystine, L-selenocysteine, and L-selenocystine to produce L-alanine.</text>
</comment>
<dbReference type="EC" id="2.8.1.7" evidence="3 8"/>
<sequence>MNHKNQYRNDFPLLAENPLVYLDSAATAQKPSCVIQAERDFYERYNANPMRGFYALSLEATDRLEKARDEVRRFINASSADEIIFTRNTTESLNLAAYSYGLSHLKAGDEILVSVMEHHSNLLPWQMAARQTGASLRFLECEEDGRITQERLDQAFSRHTRLVAIAHVSNVLGCVNPVKEIVSMARKHGAVVVLDAAQSAPHMPIDVRALDVDFLAFSGHKLMGPMGIGVLYGKRALLEEMPPFLTGGEMIDSVTRTNAVFAPVPHKFEAGTVNAAGAWGMKAAMDYLKTIGFDEVHRQESALTTAALEGLRQIPHVHVLGSEKPEGHCGILTFTIDGVHPHDVSAILDSDGIAVRAGHHCAQPLFEYLKVSSATRASLCFYNTQEEIAAFLRSVSGIRRKMGYGE</sequence>
<dbReference type="EMBL" id="ADLJ01000054">
    <property type="protein sequence ID" value="EHE95363.1"/>
    <property type="molecule type" value="Genomic_DNA"/>
</dbReference>
<dbReference type="RefSeq" id="WP_007870995.1">
    <property type="nucleotide sequence ID" value="NZ_JH376433.1"/>
</dbReference>
<reference evidence="10 11" key="1">
    <citation type="submission" date="2011-08" db="EMBL/GenBank/DDBJ databases">
        <title>The Genome Sequence of Clostridium citroniae WAL-17108.</title>
        <authorList>
            <consortium name="The Broad Institute Genome Sequencing Platform"/>
            <person name="Earl A."/>
            <person name="Ward D."/>
            <person name="Feldgarden M."/>
            <person name="Gevers D."/>
            <person name="Finegold S.M."/>
            <person name="Summanen P.H."/>
            <person name="Molitoris D.R."/>
            <person name="Vaisanen M.L."/>
            <person name="Daigneault M."/>
            <person name="Allen-Vercoe E."/>
            <person name="Young S.K."/>
            <person name="Zeng Q."/>
            <person name="Gargeya S."/>
            <person name="Fitzgerald M."/>
            <person name="Haas B."/>
            <person name="Abouelleil A."/>
            <person name="Alvarado L."/>
            <person name="Arachchi H.M."/>
            <person name="Berlin A."/>
            <person name="Brown A."/>
            <person name="Chapman S.B."/>
            <person name="Chen Z."/>
            <person name="Dunbar C."/>
            <person name="Freedman E."/>
            <person name="Gearin G."/>
            <person name="Gellesch M."/>
            <person name="Goldberg J."/>
            <person name="Griggs A."/>
            <person name="Gujja S."/>
            <person name="Heiman D."/>
            <person name="Howarth C."/>
            <person name="Larson L."/>
            <person name="Lui A."/>
            <person name="MacDonald P.J.P."/>
            <person name="Montmayeur A."/>
            <person name="Murphy C."/>
            <person name="Neiman D."/>
            <person name="Pearson M."/>
            <person name="Priest M."/>
            <person name="Roberts A."/>
            <person name="Saif S."/>
            <person name="Shea T."/>
            <person name="Shenoy N."/>
            <person name="Sisk P."/>
            <person name="Stolte C."/>
            <person name="Sykes S."/>
            <person name="Wortman J."/>
            <person name="Nusbaum C."/>
            <person name="Birren B."/>
        </authorList>
    </citation>
    <scope>NUCLEOTIDE SEQUENCE [LARGE SCALE GENOMIC DNA]</scope>
    <source>
        <strain evidence="10 11">WAL-17108</strain>
    </source>
</reference>